<evidence type="ECO:0000313" key="4">
    <source>
        <dbReference type="Proteomes" id="UP000744980"/>
    </source>
</evidence>
<protein>
    <submittedName>
        <fullName evidence="3">Uncharacterized protein</fullName>
    </submittedName>
</protein>
<evidence type="ECO:0000313" key="3">
    <source>
        <dbReference type="EMBL" id="MBM3089892.1"/>
    </source>
</evidence>
<keyword evidence="1" id="KW-0175">Coiled coil</keyword>
<feature type="coiled-coil region" evidence="1">
    <location>
        <begin position="199"/>
        <end position="235"/>
    </location>
</feature>
<reference evidence="3 4" key="1">
    <citation type="submission" date="2020-01" db="EMBL/GenBank/DDBJ databases">
        <title>Draft genome assembly of Ensifer adhaerens T173.</title>
        <authorList>
            <person name="Craig J.E."/>
            <person name="Stinchcombe J.R."/>
        </authorList>
    </citation>
    <scope>NUCLEOTIDE SEQUENCE [LARGE SCALE GENOMIC DNA]</scope>
    <source>
        <strain evidence="3 4">T173</strain>
    </source>
</reference>
<organism evidence="3 4">
    <name type="scientific">Ensifer canadensis</name>
    <dbReference type="NCBI Taxonomy" id="555315"/>
    <lineage>
        <taxon>Bacteria</taxon>
        <taxon>Pseudomonadati</taxon>
        <taxon>Pseudomonadota</taxon>
        <taxon>Alphaproteobacteria</taxon>
        <taxon>Hyphomicrobiales</taxon>
        <taxon>Rhizobiaceae</taxon>
        <taxon>Sinorhizobium/Ensifer group</taxon>
        <taxon>Ensifer</taxon>
    </lineage>
</organism>
<dbReference type="AlphaFoldDB" id="A0AAW4FCN4"/>
<dbReference type="EMBL" id="WXFA01000002">
    <property type="protein sequence ID" value="MBM3089892.1"/>
    <property type="molecule type" value="Genomic_DNA"/>
</dbReference>
<feature type="region of interest" description="Disordered" evidence="2">
    <location>
        <begin position="144"/>
        <end position="168"/>
    </location>
</feature>
<sequence>MLLPTQQSNATATTNLVGSILKDIEKRQAEEDEKAKGTKDDKILKAQVKSDDAQKAANTKINDHFFNQAGNDANNNRMVLIREVGEFFDLKREDFKSDFAFGSALSKIVEDLPPATVRDIEKKLGLTDIDVSLNELIEAIKDPEGSRGKKLDEALDSKGSANTGQSNGATKAIQRLADAAEAKSLDELQLDSLTGDLTRVTDTETLAEQQKELQALQAKDNLEDVQDAREAEAERPLPVRIDEIGRYSLASQTFIAA</sequence>
<evidence type="ECO:0000256" key="2">
    <source>
        <dbReference type="SAM" id="MobiDB-lite"/>
    </source>
</evidence>
<proteinExistence type="predicted"/>
<keyword evidence="4" id="KW-1185">Reference proteome</keyword>
<comment type="caution">
    <text evidence="3">The sequence shown here is derived from an EMBL/GenBank/DDBJ whole genome shotgun (WGS) entry which is preliminary data.</text>
</comment>
<gene>
    <name evidence="3" type="ORF">GFB56_03565</name>
</gene>
<dbReference type="Proteomes" id="UP000744980">
    <property type="component" value="Unassembled WGS sequence"/>
</dbReference>
<feature type="compositionally biased region" description="Basic and acidic residues" evidence="2">
    <location>
        <begin position="144"/>
        <end position="156"/>
    </location>
</feature>
<feature type="compositionally biased region" description="Polar residues" evidence="2">
    <location>
        <begin position="159"/>
        <end position="168"/>
    </location>
</feature>
<dbReference type="RefSeq" id="WP_025425514.1">
    <property type="nucleotide sequence ID" value="NZ_CP083370.1"/>
</dbReference>
<name>A0AAW4FCN4_9HYPH</name>
<evidence type="ECO:0000256" key="1">
    <source>
        <dbReference type="SAM" id="Coils"/>
    </source>
</evidence>
<accession>A0AAW4FCN4</accession>